<gene>
    <name evidence="1" type="ORF">BPA30113_03427</name>
</gene>
<dbReference type="RefSeq" id="WP_152603443.1">
    <property type="nucleotide sequence ID" value="NZ_CABVQD010000010.1"/>
</dbReference>
<dbReference type="AlphaFoldDB" id="A0A6J5DXK2"/>
<keyword evidence="2" id="KW-1185">Reference proteome</keyword>
<dbReference type="EMBL" id="CABVQD010000010">
    <property type="protein sequence ID" value="VWB75384.1"/>
    <property type="molecule type" value="Genomic_DNA"/>
</dbReference>
<evidence type="ECO:0000313" key="2">
    <source>
        <dbReference type="Proteomes" id="UP000494330"/>
    </source>
</evidence>
<reference evidence="1 2" key="1">
    <citation type="submission" date="2019-09" db="EMBL/GenBank/DDBJ databases">
        <authorList>
            <person name="Depoorter E."/>
        </authorList>
    </citation>
    <scope>NUCLEOTIDE SEQUENCE [LARGE SCALE GENOMIC DNA]</scope>
    <source>
        <strain evidence="1">LMG 30113</strain>
    </source>
</reference>
<sequence>MINFNIKSSYFIDTLVAPFTLESQAEAVSRFVSEPQASHFSRISLMEFYLKNSFLMIDESQWKIVLAAA</sequence>
<evidence type="ECO:0000313" key="1">
    <source>
        <dbReference type="EMBL" id="VWB75384.1"/>
    </source>
</evidence>
<protein>
    <submittedName>
        <fullName evidence="1">Uncharacterized protein</fullName>
    </submittedName>
</protein>
<accession>A0A6J5DXK2</accession>
<proteinExistence type="predicted"/>
<organism evidence="1 2">
    <name type="scientific">Burkholderia paludis</name>
    <dbReference type="NCBI Taxonomy" id="1506587"/>
    <lineage>
        <taxon>Bacteria</taxon>
        <taxon>Pseudomonadati</taxon>
        <taxon>Pseudomonadota</taxon>
        <taxon>Betaproteobacteria</taxon>
        <taxon>Burkholderiales</taxon>
        <taxon>Burkholderiaceae</taxon>
        <taxon>Burkholderia</taxon>
        <taxon>Burkholderia cepacia complex</taxon>
    </lineage>
</organism>
<name>A0A6J5DXK2_9BURK</name>
<dbReference type="Proteomes" id="UP000494330">
    <property type="component" value="Unassembled WGS sequence"/>
</dbReference>